<dbReference type="CDD" id="cd02696">
    <property type="entry name" value="MurNAc-LAA"/>
    <property type="match status" value="1"/>
</dbReference>
<feature type="domain" description="SH3b" evidence="5">
    <location>
        <begin position="101"/>
        <end position="163"/>
    </location>
</feature>
<dbReference type="Pfam" id="PF01520">
    <property type="entry name" value="Amidase_3"/>
    <property type="match status" value="1"/>
</dbReference>
<dbReference type="PROSITE" id="PS51781">
    <property type="entry name" value="SH3B"/>
    <property type="match status" value="5"/>
</dbReference>
<dbReference type="InterPro" id="IPR052354">
    <property type="entry name" value="Cell_Wall_Dynamics_Protein"/>
</dbReference>
<evidence type="ECO:0000256" key="2">
    <source>
        <dbReference type="ARBA" id="ARBA00023316"/>
    </source>
</evidence>
<feature type="chain" id="PRO_5039156889" evidence="4">
    <location>
        <begin position="24"/>
        <end position="574"/>
    </location>
</feature>
<feature type="domain" description="SH3b" evidence="5">
    <location>
        <begin position="247"/>
        <end position="310"/>
    </location>
</feature>
<protein>
    <submittedName>
        <fullName evidence="6">N-acetylmuramoyl-L-alanine amidase</fullName>
    </submittedName>
</protein>
<keyword evidence="4" id="KW-0732">Signal</keyword>
<evidence type="ECO:0000256" key="4">
    <source>
        <dbReference type="SAM" id="SignalP"/>
    </source>
</evidence>
<dbReference type="PIRSF" id="PIRSF037846">
    <property type="entry name" value="Autolysin_YrvJ_prd"/>
    <property type="match status" value="1"/>
</dbReference>
<dbReference type="PANTHER" id="PTHR34408">
    <property type="entry name" value="FAMILY PROTEIN, PUTATIVE-RELATED"/>
    <property type="match status" value="1"/>
</dbReference>
<accession>A0A431WJ80</accession>
<sequence length="574" mass="62499">MLKNKQLYLLLCLILFISVITPAKQTSAAGTITISVEDLNVREGPGLSYKVIEKVQKNKQFTLVKEQGDWYQIKLSSGKNGWVANWLVSKKETATTSKATSQNGTITGNNVRVRTGAGTSYQVVGSLNKGDTVEVLEQNGNWLKINARIGKGWISKDYVQTNKAQTAATKSGKVTASNLNVRSTPALNGKVLGKLAKGTTVTIHSEKTGWVEITFNGQRAWVSSEFVSSQSTTTSTTPSTPTTNTTGVSGKVTATSLNVRSKGDLSGQVVGNVSKGQSFKILEEANNWVKIEYKTGKTGWVASWYIEKSTSTSSSSDSVKNSTLTIDNNGTNIRSSASLNASVIARADAGQTFSIVKIHNDWYEIKLANGKSGFVAGWIVSVSSGVPQVEKNNSSSDLKNKKILIDPGHGGRDSGTIGAQGSLEKQLTLKTGQLLYNKLKARGANVLLTRSNDQYVSLATRVSMAHYQNADAFISIHFDSINDRTVRGMTSYYYHSYQKDLAQTVHKATIAQTKMKDRGVRQGNYHVIRENRQDAILLELGYLSNPTEEMLVKTSQYQDQVTNGIVQGLNNYFN</sequence>
<dbReference type="SUPFAM" id="SSF53187">
    <property type="entry name" value="Zn-dependent exopeptidases"/>
    <property type="match status" value="1"/>
</dbReference>
<keyword evidence="1" id="KW-0378">Hydrolase</keyword>
<feature type="region of interest" description="Disordered" evidence="3">
    <location>
        <begin position="228"/>
        <end position="250"/>
    </location>
</feature>
<proteinExistence type="predicted"/>
<feature type="domain" description="SH3b" evidence="5">
    <location>
        <begin position="29"/>
        <end position="91"/>
    </location>
</feature>
<dbReference type="PANTHER" id="PTHR34408:SF1">
    <property type="entry name" value="GLYCOSYL HYDROLASE FAMILY 19 DOMAIN-CONTAINING PROTEIN HI_1415"/>
    <property type="match status" value="1"/>
</dbReference>
<dbReference type="Gene3D" id="3.40.630.40">
    <property type="entry name" value="Zn-dependent exopeptidases"/>
    <property type="match status" value="1"/>
</dbReference>
<dbReference type="EMBL" id="RXNT01000003">
    <property type="protein sequence ID" value="RTR35427.1"/>
    <property type="molecule type" value="Genomic_DNA"/>
</dbReference>
<comment type="caution">
    <text evidence="6">The sequence shown here is derived from an EMBL/GenBank/DDBJ whole genome shotgun (WGS) entry which is preliminary data.</text>
</comment>
<dbReference type="GO" id="GO:0009253">
    <property type="term" value="P:peptidoglycan catabolic process"/>
    <property type="evidence" value="ECO:0007669"/>
    <property type="project" value="InterPro"/>
</dbReference>
<dbReference type="Gene3D" id="2.30.30.40">
    <property type="entry name" value="SH3 Domains"/>
    <property type="match status" value="5"/>
</dbReference>
<dbReference type="OrthoDB" id="9806267at2"/>
<evidence type="ECO:0000256" key="3">
    <source>
        <dbReference type="SAM" id="MobiDB-lite"/>
    </source>
</evidence>
<evidence type="ECO:0000313" key="6">
    <source>
        <dbReference type="EMBL" id="RTR35427.1"/>
    </source>
</evidence>
<dbReference type="GO" id="GO:0071555">
    <property type="term" value="P:cell wall organization"/>
    <property type="evidence" value="ECO:0007669"/>
    <property type="project" value="UniProtKB-KW"/>
</dbReference>
<dbReference type="RefSeq" id="WP_126407340.1">
    <property type="nucleotide sequence ID" value="NZ_RXNT01000003.1"/>
</dbReference>
<dbReference type="Proteomes" id="UP000271374">
    <property type="component" value="Unassembled WGS sequence"/>
</dbReference>
<dbReference type="AlphaFoldDB" id="A0A431WJ80"/>
<organism evidence="6 7">
    <name type="scientific">Bacillus yapensis</name>
    <dbReference type="NCBI Taxonomy" id="2492960"/>
    <lineage>
        <taxon>Bacteria</taxon>
        <taxon>Bacillati</taxon>
        <taxon>Bacillota</taxon>
        <taxon>Bacilli</taxon>
        <taxon>Bacillales</taxon>
        <taxon>Bacillaceae</taxon>
        <taxon>Bacillus</taxon>
    </lineage>
</organism>
<dbReference type="SMART" id="SM00646">
    <property type="entry name" value="Ami_3"/>
    <property type="match status" value="1"/>
</dbReference>
<keyword evidence="7" id="KW-1185">Reference proteome</keyword>
<dbReference type="InterPro" id="IPR036028">
    <property type="entry name" value="SH3-like_dom_sf"/>
</dbReference>
<gene>
    <name evidence="6" type="ORF">EKG37_06005</name>
</gene>
<feature type="domain" description="SH3b" evidence="5">
    <location>
        <begin position="169"/>
        <end position="231"/>
    </location>
</feature>
<feature type="domain" description="SH3b" evidence="5">
    <location>
        <begin position="319"/>
        <end position="383"/>
    </location>
</feature>
<dbReference type="SUPFAM" id="SSF50044">
    <property type="entry name" value="SH3-domain"/>
    <property type="match status" value="1"/>
</dbReference>
<evidence type="ECO:0000259" key="5">
    <source>
        <dbReference type="PROSITE" id="PS51781"/>
    </source>
</evidence>
<feature type="signal peptide" evidence="4">
    <location>
        <begin position="1"/>
        <end position="23"/>
    </location>
</feature>
<dbReference type="InterPro" id="IPR002508">
    <property type="entry name" value="MurNAc-LAA_cat"/>
</dbReference>
<dbReference type="GO" id="GO:0008745">
    <property type="term" value="F:N-acetylmuramoyl-L-alanine amidase activity"/>
    <property type="evidence" value="ECO:0007669"/>
    <property type="project" value="InterPro"/>
</dbReference>
<keyword evidence="2" id="KW-0961">Cell wall biogenesis/degradation</keyword>
<dbReference type="InterPro" id="IPR003646">
    <property type="entry name" value="SH3-like_bac-type"/>
</dbReference>
<name>A0A431WJ80_9BACI</name>
<dbReference type="InterPro" id="IPR017293">
    <property type="entry name" value="N-acetylmuramoyl-L-ala_amidase"/>
</dbReference>
<evidence type="ECO:0000313" key="7">
    <source>
        <dbReference type="Proteomes" id="UP000271374"/>
    </source>
</evidence>
<dbReference type="Pfam" id="PF08239">
    <property type="entry name" value="SH3_3"/>
    <property type="match status" value="5"/>
</dbReference>
<feature type="compositionally biased region" description="Low complexity" evidence="3">
    <location>
        <begin position="228"/>
        <end position="246"/>
    </location>
</feature>
<dbReference type="SMART" id="SM00287">
    <property type="entry name" value="SH3b"/>
    <property type="match status" value="5"/>
</dbReference>
<reference evidence="6 7" key="1">
    <citation type="submission" date="2018-12" db="EMBL/GenBank/DDBJ databases">
        <title>Bacillus yapensis draft genome sequence.</title>
        <authorList>
            <person name="Yu L."/>
            <person name="Xu X."/>
            <person name="Tang X."/>
        </authorList>
    </citation>
    <scope>NUCLEOTIDE SEQUENCE [LARGE SCALE GENOMIC DNA]</scope>
    <source>
        <strain evidence="6 7">XXST-01</strain>
    </source>
</reference>
<evidence type="ECO:0000256" key="1">
    <source>
        <dbReference type="ARBA" id="ARBA00022801"/>
    </source>
</evidence>